<feature type="transmembrane region" description="Helical" evidence="6">
    <location>
        <begin position="229"/>
        <end position="248"/>
    </location>
</feature>
<accession>A0AAN6LTX9</accession>
<sequence>MATVEPIYASYNADEKAGADHAKAEKILYDEQVTASNASDSVDGFTWTEEEEKAVRWKLDRVIVPVTTFLYLLCFLDRANVGNARIQGMADDLNLVGVRFNWVTSIFYIIYIFVEVPSNILLKAIGPKFYLPLLVVGFGLVSLCSAFVQSFEGLLTARAFLGVFEGGVMPGIAFFITCFYKREELLLRVGIYVSAASMAGAFGGLLATALSRIPPWGASGMIIHTWRNIFFFEGLFTMIVGLGAPYFMPESPMQCHFLNERERRIAVERLQTKHSGDENEKVNVHHVKRAFLNINNYICAFGFFLINITVQGISLFMPTILNELGWKAEKAQLYSVPPYVCACVVAIAVAFFSDKVNRRGIFLAAFTLLGITGFAILRWAKNANIRYMGVFFITLGAFPGGPGFLSWAMNNASGPAIRAISGAYVVTLGTAGGVLATWTYTKADGPYFHTGHTINLVGQIGVLVLSLVGIAYCKWENKQRDLGKRDHRLNGLSDAEIRDLGYRHPAFRYIT</sequence>
<feature type="domain" description="Major facilitator superfamily (MFS) profile" evidence="7">
    <location>
        <begin position="63"/>
        <end position="478"/>
    </location>
</feature>
<feature type="transmembrane region" description="Helical" evidence="6">
    <location>
        <begin position="297"/>
        <end position="316"/>
    </location>
</feature>
<name>A0AAN6LTX9_9PLEO</name>
<feature type="transmembrane region" description="Helical" evidence="6">
    <location>
        <begin position="419"/>
        <end position="441"/>
    </location>
</feature>
<gene>
    <name evidence="8" type="ORF">GRF29_103g1370846</name>
</gene>
<keyword evidence="9" id="KW-1185">Reference proteome</keyword>
<keyword evidence="4 6" id="KW-1133">Transmembrane helix</keyword>
<dbReference type="AlphaFoldDB" id="A0AAN6LTX9"/>
<feature type="transmembrane region" description="Helical" evidence="6">
    <location>
        <begin position="360"/>
        <end position="379"/>
    </location>
</feature>
<dbReference type="SUPFAM" id="SSF103473">
    <property type="entry name" value="MFS general substrate transporter"/>
    <property type="match status" value="1"/>
</dbReference>
<evidence type="ECO:0000313" key="8">
    <source>
        <dbReference type="EMBL" id="KAK3207548.1"/>
    </source>
</evidence>
<feature type="transmembrane region" description="Helical" evidence="6">
    <location>
        <begin position="62"/>
        <end position="80"/>
    </location>
</feature>
<dbReference type="Proteomes" id="UP001280581">
    <property type="component" value="Unassembled WGS sequence"/>
</dbReference>
<dbReference type="Pfam" id="PF07690">
    <property type="entry name" value="MFS_1"/>
    <property type="match status" value="1"/>
</dbReference>
<dbReference type="GO" id="GO:0022857">
    <property type="term" value="F:transmembrane transporter activity"/>
    <property type="evidence" value="ECO:0007669"/>
    <property type="project" value="InterPro"/>
</dbReference>
<feature type="transmembrane region" description="Helical" evidence="6">
    <location>
        <begin position="129"/>
        <end position="148"/>
    </location>
</feature>
<feature type="transmembrane region" description="Helical" evidence="6">
    <location>
        <begin position="189"/>
        <end position="209"/>
    </location>
</feature>
<dbReference type="FunFam" id="1.20.1250.20:FF:000018">
    <property type="entry name" value="MFS transporter permease"/>
    <property type="match status" value="1"/>
</dbReference>
<evidence type="ECO:0000256" key="5">
    <source>
        <dbReference type="ARBA" id="ARBA00023136"/>
    </source>
</evidence>
<evidence type="ECO:0000256" key="4">
    <source>
        <dbReference type="ARBA" id="ARBA00022989"/>
    </source>
</evidence>
<dbReference type="PROSITE" id="PS50850">
    <property type="entry name" value="MFS"/>
    <property type="match status" value="1"/>
</dbReference>
<evidence type="ECO:0000256" key="1">
    <source>
        <dbReference type="ARBA" id="ARBA00004141"/>
    </source>
</evidence>
<dbReference type="EMBL" id="WVTA01000009">
    <property type="protein sequence ID" value="KAK3207548.1"/>
    <property type="molecule type" value="Genomic_DNA"/>
</dbReference>
<evidence type="ECO:0000256" key="6">
    <source>
        <dbReference type="SAM" id="Phobius"/>
    </source>
</evidence>
<feature type="transmembrane region" description="Helical" evidence="6">
    <location>
        <begin position="100"/>
        <end position="122"/>
    </location>
</feature>
<keyword evidence="2" id="KW-0813">Transport</keyword>
<keyword evidence="3 6" id="KW-0812">Transmembrane</keyword>
<comment type="subcellular location">
    <subcellularLocation>
        <location evidence="1">Membrane</location>
        <topology evidence="1">Multi-pass membrane protein</topology>
    </subcellularLocation>
</comment>
<dbReference type="InterPro" id="IPR011701">
    <property type="entry name" value="MFS"/>
</dbReference>
<dbReference type="PANTHER" id="PTHR43791">
    <property type="entry name" value="PERMEASE-RELATED"/>
    <property type="match status" value="1"/>
</dbReference>
<dbReference type="CDD" id="cd17327">
    <property type="entry name" value="MFS_FEN2_like"/>
    <property type="match status" value="1"/>
</dbReference>
<dbReference type="GO" id="GO:0016020">
    <property type="term" value="C:membrane"/>
    <property type="evidence" value="ECO:0007669"/>
    <property type="project" value="UniProtKB-SubCell"/>
</dbReference>
<keyword evidence="5 6" id="KW-0472">Membrane</keyword>
<dbReference type="InterPro" id="IPR020846">
    <property type="entry name" value="MFS_dom"/>
</dbReference>
<feature type="transmembrane region" description="Helical" evidence="6">
    <location>
        <begin position="336"/>
        <end position="353"/>
    </location>
</feature>
<dbReference type="Gene3D" id="1.20.1250.20">
    <property type="entry name" value="MFS general substrate transporter like domains"/>
    <property type="match status" value="2"/>
</dbReference>
<reference evidence="8 9" key="1">
    <citation type="submission" date="2021-02" db="EMBL/GenBank/DDBJ databases">
        <title>Genome assembly of Pseudopithomyces chartarum.</title>
        <authorList>
            <person name="Jauregui R."/>
            <person name="Singh J."/>
            <person name="Voisey C."/>
        </authorList>
    </citation>
    <scope>NUCLEOTIDE SEQUENCE [LARGE SCALE GENOMIC DNA]</scope>
    <source>
        <strain evidence="8 9">AGR01</strain>
    </source>
</reference>
<evidence type="ECO:0000256" key="3">
    <source>
        <dbReference type="ARBA" id="ARBA00022692"/>
    </source>
</evidence>
<evidence type="ECO:0000259" key="7">
    <source>
        <dbReference type="PROSITE" id="PS50850"/>
    </source>
</evidence>
<feature type="transmembrane region" description="Helical" evidence="6">
    <location>
        <begin position="385"/>
        <end position="407"/>
    </location>
</feature>
<protein>
    <recommendedName>
        <fullName evidence="7">Major facilitator superfamily (MFS) profile domain-containing protein</fullName>
    </recommendedName>
</protein>
<feature type="transmembrane region" description="Helical" evidence="6">
    <location>
        <begin position="453"/>
        <end position="475"/>
    </location>
</feature>
<evidence type="ECO:0000256" key="2">
    <source>
        <dbReference type="ARBA" id="ARBA00022448"/>
    </source>
</evidence>
<dbReference type="InterPro" id="IPR036259">
    <property type="entry name" value="MFS_trans_sf"/>
</dbReference>
<comment type="caution">
    <text evidence="8">The sequence shown here is derived from an EMBL/GenBank/DDBJ whole genome shotgun (WGS) entry which is preliminary data.</text>
</comment>
<feature type="transmembrane region" description="Helical" evidence="6">
    <location>
        <begin position="160"/>
        <end position="180"/>
    </location>
</feature>
<organism evidence="8 9">
    <name type="scientific">Pseudopithomyces chartarum</name>
    <dbReference type="NCBI Taxonomy" id="1892770"/>
    <lineage>
        <taxon>Eukaryota</taxon>
        <taxon>Fungi</taxon>
        <taxon>Dikarya</taxon>
        <taxon>Ascomycota</taxon>
        <taxon>Pezizomycotina</taxon>
        <taxon>Dothideomycetes</taxon>
        <taxon>Pleosporomycetidae</taxon>
        <taxon>Pleosporales</taxon>
        <taxon>Massarineae</taxon>
        <taxon>Didymosphaeriaceae</taxon>
        <taxon>Pseudopithomyces</taxon>
    </lineage>
</organism>
<proteinExistence type="predicted"/>
<dbReference type="PANTHER" id="PTHR43791:SF53">
    <property type="entry name" value="MAJOR FACILITATOR SUPERFAMILY (MFS) PROFILE DOMAIN-CONTAINING PROTEIN"/>
    <property type="match status" value="1"/>
</dbReference>
<evidence type="ECO:0000313" key="9">
    <source>
        <dbReference type="Proteomes" id="UP001280581"/>
    </source>
</evidence>
<dbReference type="FunFam" id="1.20.1250.20:FF:000013">
    <property type="entry name" value="MFS general substrate transporter"/>
    <property type="match status" value="1"/>
</dbReference>